<name>A0AAV9D4A7_ACOCL</name>
<dbReference type="PANTHER" id="PTHR31636">
    <property type="entry name" value="OSJNBA0084A10.13 PROTEIN-RELATED"/>
    <property type="match status" value="1"/>
</dbReference>
<dbReference type="AlphaFoldDB" id="A0AAV9D4A7"/>
<dbReference type="Proteomes" id="UP001180020">
    <property type="component" value="Unassembled WGS sequence"/>
</dbReference>
<evidence type="ECO:0000256" key="3">
    <source>
        <dbReference type="PROSITE-ProRule" id="PRU01191"/>
    </source>
</evidence>
<protein>
    <submittedName>
        <fullName evidence="4">DELLA protein GAI</fullName>
    </submittedName>
</protein>
<feature type="region of interest" description="Leucine repeat II (LRII)" evidence="3">
    <location>
        <begin position="224"/>
        <end position="256"/>
    </location>
</feature>
<dbReference type="Pfam" id="PF03514">
    <property type="entry name" value="GRAS"/>
    <property type="match status" value="1"/>
</dbReference>
<dbReference type="PROSITE" id="PS50985">
    <property type="entry name" value="GRAS"/>
    <property type="match status" value="1"/>
</dbReference>
<comment type="caution">
    <text evidence="4">The sequence shown here is derived from an EMBL/GenBank/DDBJ whole genome shotgun (WGS) entry which is preliminary data.</text>
</comment>
<reference evidence="4" key="2">
    <citation type="submission" date="2023-06" db="EMBL/GenBank/DDBJ databases">
        <authorList>
            <person name="Ma L."/>
            <person name="Liu K.-W."/>
            <person name="Li Z."/>
            <person name="Hsiao Y.-Y."/>
            <person name="Qi Y."/>
            <person name="Fu T."/>
            <person name="Tang G."/>
            <person name="Zhang D."/>
            <person name="Sun W.-H."/>
            <person name="Liu D.-K."/>
            <person name="Li Y."/>
            <person name="Chen G.-Z."/>
            <person name="Liu X.-D."/>
            <person name="Liao X.-Y."/>
            <person name="Jiang Y.-T."/>
            <person name="Yu X."/>
            <person name="Hao Y."/>
            <person name="Huang J."/>
            <person name="Zhao X.-W."/>
            <person name="Ke S."/>
            <person name="Chen Y.-Y."/>
            <person name="Wu W.-L."/>
            <person name="Hsu J.-L."/>
            <person name="Lin Y.-F."/>
            <person name="Huang M.-D."/>
            <person name="Li C.-Y."/>
            <person name="Huang L."/>
            <person name="Wang Z.-W."/>
            <person name="Zhao X."/>
            <person name="Zhong W.-Y."/>
            <person name="Peng D.-H."/>
            <person name="Ahmad S."/>
            <person name="Lan S."/>
            <person name="Zhang J.-S."/>
            <person name="Tsai W.-C."/>
            <person name="Van De Peer Y."/>
            <person name="Liu Z.-J."/>
        </authorList>
    </citation>
    <scope>NUCLEOTIDE SEQUENCE</scope>
    <source>
        <strain evidence="4">CP</strain>
        <tissue evidence="4">Leaves</tissue>
    </source>
</reference>
<accession>A0AAV9D4A7</accession>
<proteinExistence type="inferred from homology"/>
<gene>
    <name evidence="4" type="primary">GAI</name>
    <name evidence="4" type="ORF">QJS10_CPA16g00260</name>
</gene>
<reference evidence="4" key="1">
    <citation type="journal article" date="2023" name="Nat. Commun.">
        <title>Diploid and tetraploid genomes of Acorus and the evolution of monocots.</title>
        <authorList>
            <person name="Ma L."/>
            <person name="Liu K.W."/>
            <person name="Li Z."/>
            <person name="Hsiao Y.Y."/>
            <person name="Qi Y."/>
            <person name="Fu T."/>
            <person name="Tang G.D."/>
            <person name="Zhang D."/>
            <person name="Sun W.H."/>
            <person name="Liu D.K."/>
            <person name="Li Y."/>
            <person name="Chen G.Z."/>
            <person name="Liu X.D."/>
            <person name="Liao X.Y."/>
            <person name="Jiang Y.T."/>
            <person name="Yu X."/>
            <person name="Hao Y."/>
            <person name="Huang J."/>
            <person name="Zhao X.W."/>
            <person name="Ke S."/>
            <person name="Chen Y.Y."/>
            <person name="Wu W.L."/>
            <person name="Hsu J.L."/>
            <person name="Lin Y.F."/>
            <person name="Huang M.D."/>
            <person name="Li C.Y."/>
            <person name="Huang L."/>
            <person name="Wang Z.W."/>
            <person name="Zhao X."/>
            <person name="Zhong W.Y."/>
            <person name="Peng D.H."/>
            <person name="Ahmad S."/>
            <person name="Lan S."/>
            <person name="Zhang J.S."/>
            <person name="Tsai W.C."/>
            <person name="Van de Peer Y."/>
            <person name="Liu Z.J."/>
        </authorList>
    </citation>
    <scope>NUCLEOTIDE SEQUENCE</scope>
    <source>
        <strain evidence="4">CP</strain>
    </source>
</reference>
<dbReference type="EMBL" id="JAUJYO010000016">
    <property type="protein sequence ID" value="KAK1295263.1"/>
    <property type="molecule type" value="Genomic_DNA"/>
</dbReference>
<sequence>MPYKRHKTDVVGDTGPVGLPHLGFRDHVESYKQRFFNGEGLDAIAGNEVEVGGGGGRDAMDLVRMLISCVEAVAYRDWAQASALLIDLRAHAQALGTSFQRVASCFVVGLSDRLSVVGPLGSLGSVGLTKCGMPGPSPEWDEALGLAYKMCLFIRFGHFVANESMLEVLAGESSAHVVDLGMSLGLPMGHQWRDLIQSLVDWPCPPMHRIRLTGVGPRTERLESIGDGLVDFAHGLGLELEFQAIVTNLEGLRPEDVRVEKGEVLVVNSVLELHHVVKESRGALKSMLQTVHRLAPRVLVLVEQDVNNNGPFFMGRFMEAMHYYSVVFDALDMALPRYDTRWAKME</sequence>
<keyword evidence="2" id="KW-0804">Transcription</keyword>
<evidence type="ECO:0000313" key="4">
    <source>
        <dbReference type="EMBL" id="KAK1295263.1"/>
    </source>
</evidence>
<keyword evidence="5" id="KW-1185">Reference proteome</keyword>
<comment type="caution">
    <text evidence="3">Lacks conserved residue(s) required for the propagation of feature annotation.</text>
</comment>
<comment type="similarity">
    <text evidence="3">Belongs to the GRAS family.</text>
</comment>
<evidence type="ECO:0000256" key="1">
    <source>
        <dbReference type="ARBA" id="ARBA00023015"/>
    </source>
</evidence>
<evidence type="ECO:0000256" key="2">
    <source>
        <dbReference type="ARBA" id="ARBA00023163"/>
    </source>
</evidence>
<dbReference type="InterPro" id="IPR005202">
    <property type="entry name" value="TF_GRAS"/>
</dbReference>
<keyword evidence="1" id="KW-0805">Transcription regulation</keyword>
<evidence type="ECO:0000313" key="5">
    <source>
        <dbReference type="Proteomes" id="UP001180020"/>
    </source>
</evidence>
<organism evidence="4 5">
    <name type="scientific">Acorus calamus</name>
    <name type="common">Sweet flag</name>
    <dbReference type="NCBI Taxonomy" id="4465"/>
    <lineage>
        <taxon>Eukaryota</taxon>
        <taxon>Viridiplantae</taxon>
        <taxon>Streptophyta</taxon>
        <taxon>Embryophyta</taxon>
        <taxon>Tracheophyta</taxon>
        <taxon>Spermatophyta</taxon>
        <taxon>Magnoliopsida</taxon>
        <taxon>Liliopsida</taxon>
        <taxon>Acoraceae</taxon>
        <taxon>Acorus</taxon>
    </lineage>
</organism>